<feature type="non-terminal residue" evidence="1">
    <location>
        <position position="267"/>
    </location>
</feature>
<organism evidence="1">
    <name type="scientific">marine sediment metagenome</name>
    <dbReference type="NCBI Taxonomy" id="412755"/>
    <lineage>
        <taxon>unclassified sequences</taxon>
        <taxon>metagenomes</taxon>
        <taxon>ecological metagenomes</taxon>
    </lineage>
</organism>
<feature type="non-terminal residue" evidence="1">
    <location>
        <position position="1"/>
    </location>
</feature>
<reference evidence="1" key="1">
    <citation type="journal article" date="2014" name="Front. Microbiol.">
        <title>High frequency of phylogenetically diverse reductive dehalogenase-homologous genes in deep subseafloor sedimentary metagenomes.</title>
        <authorList>
            <person name="Kawai M."/>
            <person name="Futagami T."/>
            <person name="Toyoda A."/>
            <person name="Takaki Y."/>
            <person name="Nishi S."/>
            <person name="Hori S."/>
            <person name="Arai W."/>
            <person name="Tsubouchi T."/>
            <person name="Morono Y."/>
            <person name="Uchiyama I."/>
            <person name="Ito T."/>
            <person name="Fujiyama A."/>
            <person name="Inagaki F."/>
            <person name="Takami H."/>
        </authorList>
    </citation>
    <scope>NUCLEOTIDE SEQUENCE</scope>
    <source>
        <strain evidence="1">Expedition CK06-06</strain>
    </source>
</reference>
<protein>
    <recommendedName>
        <fullName evidence="2">Type I restriction enzyme R protein N-terminal domain-containing protein</fullName>
    </recommendedName>
</protein>
<dbReference type="EMBL" id="BART01029480">
    <property type="protein sequence ID" value="GAH01733.1"/>
    <property type="molecule type" value="Genomic_DNA"/>
</dbReference>
<sequence>TDENLRASLKTIKEWREYADKTSIEQWITSYISPVLDTLGFGHQKNSKKQVNILILFSDVSKTQSMSLCYVLSPGEDMDCTLKGKHWAEKIIRSLREHNFQWGILTNGFRWRIYHTKEPNPYETYVEVDLEAILNAQEYFDFQIFYFFFRPDNFTISENKECKFDTYKEESTKTTEYIEKNLRVAIEREEEGGEGVLQTLCMGYLNALNQKTYSDEDRIHIYRCAILYLFRLLFLFYSTARDLLKVENIQAFKNIVQDSSKFHNERW</sequence>
<name>X1DZA0_9ZZZZ</name>
<proteinExistence type="predicted"/>
<gene>
    <name evidence="1" type="ORF">S01H4_51718</name>
</gene>
<dbReference type="AlphaFoldDB" id="X1DZA0"/>
<accession>X1DZA0</accession>
<evidence type="ECO:0008006" key="2">
    <source>
        <dbReference type="Google" id="ProtNLM"/>
    </source>
</evidence>
<evidence type="ECO:0000313" key="1">
    <source>
        <dbReference type="EMBL" id="GAH01733.1"/>
    </source>
</evidence>
<comment type="caution">
    <text evidence="1">The sequence shown here is derived from an EMBL/GenBank/DDBJ whole genome shotgun (WGS) entry which is preliminary data.</text>
</comment>
<dbReference type="CDD" id="cd01427">
    <property type="entry name" value="HAD_like"/>
    <property type="match status" value="1"/>
</dbReference>